<feature type="region of interest" description="Disordered" evidence="1">
    <location>
        <begin position="377"/>
        <end position="403"/>
    </location>
</feature>
<feature type="region of interest" description="Disordered" evidence="1">
    <location>
        <begin position="60"/>
        <end position="85"/>
    </location>
</feature>
<feature type="compositionally biased region" description="Low complexity" evidence="1">
    <location>
        <begin position="1"/>
        <end position="22"/>
    </location>
</feature>
<dbReference type="Proteomes" id="UP001178507">
    <property type="component" value="Unassembled WGS sequence"/>
</dbReference>
<feature type="compositionally biased region" description="Basic and acidic residues" evidence="1">
    <location>
        <begin position="144"/>
        <end position="159"/>
    </location>
</feature>
<keyword evidence="3" id="KW-1185">Reference proteome</keyword>
<feature type="compositionally biased region" description="Polar residues" evidence="1">
    <location>
        <begin position="64"/>
        <end position="73"/>
    </location>
</feature>
<feature type="compositionally biased region" description="Low complexity" evidence="1">
    <location>
        <begin position="131"/>
        <end position="142"/>
    </location>
</feature>
<feature type="compositionally biased region" description="Basic and acidic residues" evidence="1">
    <location>
        <begin position="199"/>
        <end position="216"/>
    </location>
</feature>
<proteinExistence type="predicted"/>
<feature type="region of interest" description="Disordered" evidence="1">
    <location>
        <begin position="1"/>
        <end position="25"/>
    </location>
</feature>
<name>A0AA36HL14_9DINO</name>
<gene>
    <name evidence="2" type="ORF">EVOR1521_LOCUS797</name>
</gene>
<accession>A0AA36HL14</accession>
<feature type="compositionally biased region" description="Acidic residues" evidence="1">
    <location>
        <begin position="380"/>
        <end position="396"/>
    </location>
</feature>
<protein>
    <submittedName>
        <fullName evidence="2">Uncharacterized protein</fullName>
    </submittedName>
</protein>
<comment type="caution">
    <text evidence="2">The sequence shown here is derived from an EMBL/GenBank/DDBJ whole genome shotgun (WGS) entry which is preliminary data.</text>
</comment>
<feature type="compositionally biased region" description="Low complexity" evidence="1">
    <location>
        <begin position="223"/>
        <end position="236"/>
    </location>
</feature>
<feature type="region of interest" description="Disordered" evidence="1">
    <location>
        <begin position="130"/>
        <end position="247"/>
    </location>
</feature>
<reference evidence="2" key="1">
    <citation type="submission" date="2023-08" db="EMBL/GenBank/DDBJ databases">
        <authorList>
            <person name="Chen Y."/>
            <person name="Shah S."/>
            <person name="Dougan E. K."/>
            <person name="Thang M."/>
            <person name="Chan C."/>
        </authorList>
    </citation>
    <scope>NUCLEOTIDE SEQUENCE</scope>
</reference>
<evidence type="ECO:0000313" key="3">
    <source>
        <dbReference type="Proteomes" id="UP001178507"/>
    </source>
</evidence>
<organism evidence="2 3">
    <name type="scientific">Effrenium voratum</name>
    <dbReference type="NCBI Taxonomy" id="2562239"/>
    <lineage>
        <taxon>Eukaryota</taxon>
        <taxon>Sar</taxon>
        <taxon>Alveolata</taxon>
        <taxon>Dinophyceae</taxon>
        <taxon>Suessiales</taxon>
        <taxon>Symbiodiniaceae</taxon>
        <taxon>Effrenium</taxon>
    </lineage>
</organism>
<dbReference type="EMBL" id="CAUJNA010000002">
    <property type="protein sequence ID" value="CAJ1370158.1"/>
    <property type="molecule type" value="Genomic_DNA"/>
</dbReference>
<evidence type="ECO:0000256" key="1">
    <source>
        <dbReference type="SAM" id="MobiDB-lite"/>
    </source>
</evidence>
<dbReference type="AlphaFoldDB" id="A0AA36HL14"/>
<evidence type="ECO:0000313" key="2">
    <source>
        <dbReference type="EMBL" id="CAJ1370158.1"/>
    </source>
</evidence>
<sequence length="403" mass="45019">MSTSTTGSQTGSQAGSRGRSSGVSNCSWYRSFSDMARNMRQESAQMSRLMDRLREVGYDELGSPFSTHSTEASSPGEDLTDSPETQKIKAQLVDMNRHMKLTKKMYRAMDGLLRMHSLDQAFANADGQCKSTSLSLSTSPSPRHFAEPSGRKTDGKADEDTTACEIDSSRNSSNRSSQVQDSPRYSVPNWMRPDLAVKPQDDTHSADGDAEGHGAEEDVATNTSSSPSRTEPSSPEQNVPLPGQEGMPRHETFLYHLEQQELHRQVTLVVPPGMDETRRVNFIFEEQEMTVAIPEGYDVGQQVTVQVPTRKRPPLERNATQAWHRGRQHLPDRHVVMENLRHCCRVTTSISLDHPEYKTRYQLYGMLQGKSMTPMLPEMPEGDEQDALTDVAEEDTMPIPAQD</sequence>